<evidence type="ECO:0000313" key="3">
    <source>
        <dbReference type="Proteomes" id="UP000276349"/>
    </source>
</evidence>
<evidence type="ECO:0000259" key="1">
    <source>
        <dbReference type="Pfam" id="PF00535"/>
    </source>
</evidence>
<dbReference type="EMBL" id="RXNR01000022">
    <property type="protein sequence ID" value="RTQ93155.1"/>
    <property type="molecule type" value="Genomic_DNA"/>
</dbReference>
<name>A0A3S0I1P3_9BACI</name>
<keyword evidence="2" id="KW-0808">Transferase</keyword>
<sequence length="235" mass="26729">MTSLLIIIPAYNEEENIRSLIDSIRSISFKIKIEIIVINDCSTDRTSSICKELGIKVIDLPCNLGIGGAVQTGYKYAKENNFDLAIQVDGDGQHDPVYIDKIVEPILEGKADMVIGSRYIDKSGFQSTRLRRFGIRYLCLLINTLTDLKITDPTSGFRVCNKRIIDQFAINYPKDYPEPESIMYLRRKGFTIKEEAVVMNERVGGTSSINLNRSIYYMIKVSLAIFFDKIRKESF</sequence>
<comment type="caution">
    <text evidence="2">The sequence shown here is derived from an EMBL/GenBank/DDBJ whole genome shotgun (WGS) entry which is preliminary data.</text>
</comment>
<evidence type="ECO:0000313" key="2">
    <source>
        <dbReference type="EMBL" id="RTQ93155.1"/>
    </source>
</evidence>
<dbReference type="InterPro" id="IPR029044">
    <property type="entry name" value="Nucleotide-diphossugar_trans"/>
</dbReference>
<dbReference type="PANTHER" id="PTHR48090:SF7">
    <property type="entry name" value="RFBJ PROTEIN"/>
    <property type="match status" value="1"/>
</dbReference>
<dbReference type="CDD" id="cd04179">
    <property type="entry name" value="DPM_DPG-synthase_like"/>
    <property type="match status" value="1"/>
</dbReference>
<dbReference type="GO" id="GO:0016740">
    <property type="term" value="F:transferase activity"/>
    <property type="evidence" value="ECO:0007669"/>
    <property type="project" value="UniProtKB-KW"/>
</dbReference>
<dbReference type="SUPFAM" id="SSF53448">
    <property type="entry name" value="Nucleotide-diphospho-sugar transferases"/>
    <property type="match status" value="1"/>
</dbReference>
<accession>A0A3S0I1P3</accession>
<feature type="domain" description="Glycosyltransferase 2-like" evidence="1">
    <location>
        <begin position="6"/>
        <end position="166"/>
    </location>
</feature>
<keyword evidence="3" id="KW-1185">Reference proteome</keyword>
<gene>
    <name evidence="2" type="ORF">EKG35_09490</name>
</gene>
<dbReference type="Pfam" id="PF00535">
    <property type="entry name" value="Glycos_transf_2"/>
    <property type="match status" value="1"/>
</dbReference>
<reference evidence="2 3" key="1">
    <citation type="submission" date="2018-12" db="EMBL/GenBank/DDBJ databases">
        <authorList>
            <person name="Yu L."/>
        </authorList>
    </citation>
    <scope>NUCLEOTIDE SEQUENCE [LARGE SCALE GENOMIC DNA]</scope>
    <source>
        <strain evidence="2 3">S5H2222</strain>
    </source>
</reference>
<dbReference type="PANTHER" id="PTHR48090">
    <property type="entry name" value="UNDECAPRENYL-PHOSPHATE 4-DEOXY-4-FORMAMIDO-L-ARABINOSE TRANSFERASE-RELATED"/>
    <property type="match status" value="1"/>
</dbReference>
<dbReference type="InterPro" id="IPR050256">
    <property type="entry name" value="Glycosyltransferase_2"/>
</dbReference>
<dbReference type="OrthoDB" id="9807778at2"/>
<dbReference type="Proteomes" id="UP000276349">
    <property type="component" value="Unassembled WGS sequence"/>
</dbReference>
<dbReference type="AlphaFoldDB" id="A0A3S0I1P3"/>
<dbReference type="Gene3D" id="3.90.550.10">
    <property type="entry name" value="Spore Coat Polysaccharide Biosynthesis Protein SpsA, Chain A"/>
    <property type="match status" value="1"/>
</dbReference>
<proteinExistence type="predicted"/>
<dbReference type="InterPro" id="IPR001173">
    <property type="entry name" value="Glyco_trans_2-like"/>
</dbReference>
<dbReference type="RefSeq" id="WP_126294213.1">
    <property type="nucleotide sequence ID" value="NZ_RXNR01000022.1"/>
</dbReference>
<protein>
    <submittedName>
        <fullName evidence="2">Glycosyltransferase family 2 protein</fullName>
    </submittedName>
</protein>
<organism evidence="2 3">
    <name type="scientific">Lysinibacillus telephonicus</name>
    <dbReference type="NCBI Taxonomy" id="1714840"/>
    <lineage>
        <taxon>Bacteria</taxon>
        <taxon>Bacillati</taxon>
        <taxon>Bacillota</taxon>
        <taxon>Bacilli</taxon>
        <taxon>Bacillales</taxon>
        <taxon>Bacillaceae</taxon>
        <taxon>Lysinibacillus</taxon>
    </lineage>
</organism>